<feature type="transmembrane region" description="Helical" evidence="1">
    <location>
        <begin position="166"/>
        <end position="185"/>
    </location>
</feature>
<name>A0A8K0RYD3_9HYPO</name>
<dbReference type="Proteomes" id="UP000813427">
    <property type="component" value="Unassembled WGS sequence"/>
</dbReference>
<keyword evidence="4" id="KW-1185">Reference proteome</keyword>
<accession>A0A8K0RYD3</accession>
<protein>
    <recommendedName>
        <fullName evidence="2">DUF7703 domain-containing protein</fullName>
    </recommendedName>
</protein>
<sequence>MMLPHRDKWDVHHAKIDEMVYIGRDVFVVVASTLALYNAIELLILISLTFKRRAGLYFWSILFASFGILPYCLGWMIVYFDLTLDYIGMIIETIGWVLVISGQSVVLYSRLHLIITDVKLLRGVLIMIVINGLVWHTTMTVLLFGSEYSPSDNRRGFNNIFNIMEKISMCCFYLQELIISGLYLWKSTEILKTAFGNTRNMLYKLFAINFVIVLMDVTLMVIEFHDWYVWEQGIKLVTYSVKLKLEFAVLSELIEFVQNRSGTTSRPTKNSQYQSTLVPLSSMNRGTARGPIKGNAKGPANTVDRIFTGDTHTNTTIAATSTRPAVGPGNVTDDRIHVVSEVDVDRESLPIYPGENQSTDELWGAIPGEPPGEMVGRAF</sequence>
<dbReference type="PANTHER" id="PTHR37013:SF3">
    <property type="entry name" value="INTEGRAL MEMBRANE PROTEIN (AFU_ORTHOLOGUE AFUA_1G05950)"/>
    <property type="match status" value="1"/>
</dbReference>
<evidence type="ECO:0000313" key="4">
    <source>
        <dbReference type="Proteomes" id="UP000813427"/>
    </source>
</evidence>
<dbReference type="AlphaFoldDB" id="A0A8K0RYD3"/>
<keyword evidence="1" id="KW-1133">Transmembrane helix</keyword>
<feature type="domain" description="DUF7703" evidence="2">
    <location>
        <begin position="27"/>
        <end position="259"/>
    </location>
</feature>
<evidence type="ECO:0000313" key="3">
    <source>
        <dbReference type="EMBL" id="KAH7251106.1"/>
    </source>
</evidence>
<dbReference type="Pfam" id="PF24802">
    <property type="entry name" value="DUF7703"/>
    <property type="match status" value="1"/>
</dbReference>
<reference evidence="3" key="1">
    <citation type="journal article" date="2021" name="Nat. Commun.">
        <title>Genetic determinants of endophytism in the Arabidopsis root mycobiome.</title>
        <authorList>
            <person name="Mesny F."/>
            <person name="Miyauchi S."/>
            <person name="Thiergart T."/>
            <person name="Pickel B."/>
            <person name="Atanasova L."/>
            <person name="Karlsson M."/>
            <person name="Huettel B."/>
            <person name="Barry K.W."/>
            <person name="Haridas S."/>
            <person name="Chen C."/>
            <person name="Bauer D."/>
            <person name="Andreopoulos W."/>
            <person name="Pangilinan J."/>
            <person name="LaButti K."/>
            <person name="Riley R."/>
            <person name="Lipzen A."/>
            <person name="Clum A."/>
            <person name="Drula E."/>
            <person name="Henrissat B."/>
            <person name="Kohler A."/>
            <person name="Grigoriev I.V."/>
            <person name="Martin F.M."/>
            <person name="Hacquard S."/>
        </authorList>
    </citation>
    <scope>NUCLEOTIDE SEQUENCE</scope>
    <source>
        <strain evidence="3">MPI-SDFR-AT-0068</strain>
    </source>
</reference>
<feature type="transmembrane region" description="Helical" evidence="1">
    <location>
        <begin position="206"/>
        <end position="230"/>
    </location>
</feature>
<feature type="transmembrane region" description="Helical" evidence="1">
    <location>
        <begin position="57"/>
        <end position="80"/>
    </location>
</feature>
<organism evidence="3 4">
    <name type="scientific">Fusarium tricinctum</name>
    <dbReference type="NCBI Taxonomy" id="61284"/>
    <lineage>
        <taxon>Eukaryota</taxon>
        <taxon>Fungi</taxon>
        <taxon>Dikarya</taxon>
        <taxon>Ascomycota</taxon>
        <taxon>Pezizomycotina</taxon>
        <taxon>Sordariomycetes</taxon>
        <taxon>Hypocreomycetidae</taxon>
        <taxon>Hypocreales</taxon>
        <taxon>Nectriaceae</taxon>
        <taxon>Fusarium</taxon>
        <taxon>Fusarium tricinctum species complex</taxon>
    </lineage>
</organism>
<feature type="transmembrane region" description="Helical" evidence="1">
    <location>
        <begin position="120"/>
        <end position="146"/>
    </location>
</feature>
<dbReference type="OrthoDB" id="405906at2759"/>
<dbReference type="InterPro" id="IPR056120">
    <property type="entry name" value="DUF7703"/>
</dbReference>
<proteinExistence type="predicted"/>
<feature type="transmembrane region" description="Helical" evidence="1">
    <location>
        <begin position="86"/>
        <end position="108"/>
    </location>
</feature>
<evidence type="ECO:0000259" key="2">
    <source>
        <dbReference type="Pfam" id="PF24802"/>
    </source>
</evidence>
<evidence type="ECO:0000256" key="1">
    <source>
        <dbReference type="SAM" id="Phobius"/>
    </source>
</evidence>
<comment type="caution">
    <text evidence="3">The sequence shown here is derived from an EMBL/GenBank/DDBJ whole genome shotgun (WGS) entry which is preliminary data.</text>
</comment>
<feature type="transmembrane region" description="Helical" evidence="1">
    <location>
        <begin position="26"/>
        <end position="50"/>
    </location>
</feature>
<gene>
    <name evidence="3" type="ORF">BKA59DRAFT_471619</name>
</gene>
<keyword evidence="1" id="KW-0472">Membrane</keyword>
<dbReference type="EMBL" id="JAGPXF010000003">
    <property type="protein sequence ID" value="KAH7251106.1"/>
    <property type="molecule type" value="Genomic_DNA"/>
</dbReference>
<keyword evidence="1" id="KW-0812">Transmembrane</keyword>
<dbReference type="PANTHER" id="PTHR37013">
    <property type="entry name" value="INTEGRAL MEMBRANE PROTEIN (AFU_ORTHOLOGUE AFUA_1G05950)-RELATED"/>
    <property type="match status" value="1"/>
</dbReference>